<proteinExistence type="predicted"/>
<reference evidence="3" key="1">
    <citation type="submission" date="2015-07" db="EMBL/GenBank/DDBJ databases">
        <authorList>
            <person name="Ju K.-S."/>
            <person name="Doroghazi J.R."/>
            <person name="Metcalf W.W."/>
        </authorList>
    </citation>
    <scope>NUCLEOTIDE SEQUENCE [LARGE SCALE GENOMIC DNA]</scope>
    <source>
        <strain evidence="3">NRRL ISP-5002</strain>
    </source>
</reference>
<feature type="domain" description="Acyclic terpene utilisation N-terminal" evidence="1">
    <location>
        <begin position="222"/>
        <end position="375"/>
    </location>
</feature>
<feature type="domain" description="Acyclic terpene utilisation N-terminal" evidence="1">
    <location>
        <begin position="43"/>
        <end position="191"/>
    </location>
</feature>
<dbReference type="EMBL" id="LGKG01000163">
    <property type="protein sequence ID" value="KPC60228.1"/>
    <property type="molecule type" value="Genomic_DNA"/>
</dbReference>
<sequence>MLPPPPSGGHDGPGVIAADAGSSDPGPYYLGAGESFTDRTAVKRDLERMIAAGRRLGIPVVIGSAGGAGAAPHLTWLRDIVDEIATERALRLRVAVIPADIDHDTVLRALQAGRISAVPRGPELTAEDVRASVHLVAQMGTAPLVAALRNGADVVLAGRAYDPAVFAALPLLHGFDEGLALHMSKILECAAIAALPGSGSDCMLGTLRRDHFVLEPLDPARRCTPTSVAAHTLYEKSDPSRLPGPGGYLDLSGCVFTPEDDGRSVRVSGSRHVAQPFAVKLEGARLRGYRTVSVAGARDPVFIREIGSIVQGVRDRVADNFPDIPADSYELLVRVYGADGCMGALEPAPQAAGHEVGIVIEAVADSQDLADTLCGFARSTMLHFGYPGRLSTAGNLAFPYSPSDFHAGAVYEWSVYHLMENDDPLALFPISYLDYPEQPGYADRRARTGDLS</sequence>
<protein>
    <submittedName>
        <fullName evidence="2">3-methylaspartate ammonia-lyase</fullName>
    </submittedName>
</protein>
<dbReference type="AlphaFoldDB" id="A0A0N0XRY6"/>
<dbReference type="Proteomes" id="UP000037982">
    <property type="component" value="Unassembled WGS sequence"/>
</dbReference>
<keyword evidence="2" id="KW-0456">Lyase</keyword>
<dbReference type="InterPro" id="IPR010839">
    <property type="entry name" value="AtuA_N"/>
</dbReference>
<comment type="caution">
    <text evidence="2">The sequence shown here is derived from an EMBL/GenBank/DDBJ whole genome shotgun (WGS) entry which is preliminary data.</text>
</comment>
<evidence type="ECO:0000313" key="2">
    <source>
        <dbReference type="EMBL" id="KPC60228.1"/>
    </source>
</evidence>
<name>A0A0N0XRY6_9ACTN</name>
<dbReference type="Pfam" id="PF07287">
    <property type="entry name" value="AtuA"/>
    <property type="match status" value="2"/>
</dbReference>
<gene>
    <name evidence="2" type="ORF">ADL29_29930</name>
</gene>
<dbReference type="GO" id="GO:0016829">
    <property type="term" value="F:lyase activity"/>
    <property type="evidence" value="ECO:0007669"/>
    <property type="project" value="UniProtKB-KW"/>
</dbReference>
<keyword evidence="3" id="KW-1185">Reference proteome</keyword>
<accession>A0A0N0XRY6</accession>
<evidence type="ECO:0000313" key="3">
    <source>
        <dbReference type="Proteomes" id="UP000037982"/>
    </source>
</evidence>
<evidence type="ECO:0000259" key="1">
    <source>
        <dbReference type="Pfam" id="PF07287"/>
    </source>
</evidence>
<organism evidence="2 3">
    <name type="scientific">Streptomyces chattanoogensis</name>
    <dbReference type="NCBI Taxonomy" id="66876"/>
    <lineage>
        <taxon>Bacteria</taxon>
        <taxon>Bacillati</taxon>
        <taxon>Actinomycetota</taxon>
        <taxon>Actinomycetes</taxon>
        <taxon>Kitasatosporales</taxon>
        <taxon>Streptomycetaceae</taxon>
        <taxon>Streptomyces</taxon>
    </lineage>
</organism>
<dbReference type="PATRIC" id="fig|66876.3.peg.6573"/>